<dbReference type="Proteomes" id="UP000287394">
    <property type="component" value="Chromosome"/>
</dbReference>
<dbReference type="SUPFAM" id="SSF52540">
    <property type="entry name" value="P-loop containing nucleoside triphosphate hydrolases"/>
    <property type="match status" value="1"/>
</dbReference>
<dbReference type="GO" id="GO:0016887">
    <property type="term" value="F:ATP hydrolysis activity"/>
    <property type="evidence" value="ECO:0007669"/>
    <property type="project" value="InterPro"/>
</dbReference>
<dbReference type="InterPro" id="IPR003439">
    <property type="entry name" value="ABC_transporter-like_ATP-bd"/>
</dbReference>
<keyword evidence="2" id="KW-1185">Reference proteome</keyword>
<accession>A0A402CXG8</accession>
<name>A0A402CXG8_9BACT</name>
<dbReference type="PANTHER" id="PTHR42939:SF1">
    <property type="entry name" value="ABC TRANSPORTER ATP-BINDING PROTEIN ALBC-RELATED"/>
    <property type="match status" value="1"/>
</dbReference>
<reference evidence="1 2" key="1">
    <citation type="journal article" date="2019" name="Int. J. Syst. Evol. Microbiol.">
        <title>Capsulimonas corticalis gen. nov., sp. nov., an aerobic capsulated bacterium, of a novel bacterial order, Capsulimonadales ord. nov., of the class Armatimonadia of the phylum Armatimonadetes.</title>
        <authorList>
            <person name="Li J."/>
            <person name="Kudo C."/>
            <person name="Tonouchi A."/>
        </authorList>
    </citation>
    <scope>NUCLEOTIDE SEQUENCE [LARGE SCALE GENOMIC DNA]</scope>
    <source>
        <strain evidence="1 2">AX-7</strain>
    </source>
</reference>
<gene>
    <name evidence="1" type="ORF">CCAX7_43410</name>
</gene>
<dbReference type="InterPro" id="IPR027417">
    <property type="entry name" value="P-loop_NTPase"/>
</dbReference>
<evidence type="ECO:0000313" key="2">
    <source>
        <dbReference type="Proteomes" id="UP000287394"/>
    </source>
</evidence>
<dbReference type="PROSITE" id="PS00211">
    <property type="entry name" value="ABC_TRANSPORTER_1"/>
    <property type="match status" value="1"/>
</dbReference>
<dbReference type="InterPro" id="IPR051782">
    <property type="entry name" value="ABC_Transporter_VariousFunc"/>
</dbReference>
<protein>
    <submittedName>
        <fullName evidence="1">Uncharacterized protein</fullName>
    </submittedName>
</protein>
<dbReference type="PANTHER" id="PTHR42939">
    <property type="entry name" value="ABC TRANSPORTER ATP-BINDING PROTEIN ALBC-RELATED"/>
    <property type="match status" value="1"/>
</dbReference>
<dbReference type="InterPro" id="IPR003593">
    <property type="entry name" value="AAA+_ATPase"/>
</dbReference>
<evidence type="ECO:0000313" key="1">
    <source>
        <dbReference type="EMBL" id="BDI32290.1"/>
    </source>
</evidence>
<dbReference type="Pfam" id="PF00005">
    <property type="entry name" value="ABC_tran"/>
    <property type="match status" value="1"/>
</dbReference>
<sequence>MSYRGRTLFSGLSLTLSPGDRVVVSGSNGTGKSTFLKIAAGLTRPDIGRIALDAGGDGAPKPLREYLGYAGPDVNPYEELTAIENLEFIARLRGLAIDADALLDRLGLTARARRTPVKSYSSGMRQRVRLAASLIAEPIVLLWDEPTAMLDEQGRRVADEILTAHTEAGGMAVIATNDSDEIGRWGGRRIHFGDR</sequence>
<dbReference type="EMBL" id="AP025739">
    <property type="protein sequence ID" value="BDI32290.1"/>
    <property type="molecule type" value="Genomic_DNA"/>
</dbReference>
<dbReference type="SMART" id="SM00382">
    <property type="entry name" value="AAA"/>
    <property type="match status" value="1"/>
</dbReference>
<dbReference type="Gene3D" id="3.40.50.300">
    <property type="entry name" value="P-loop containing nucleotide triphosphate hydrolases"/>
    <property type="match status" value="1"/>
</dbReference>
<organism evidence="1 2">
    <name type="scientific">Capsulimonas corticalis</name>
    <dbReference type="NCBI Taxonomy" id="2219043"/>
    <lineage>
        <taxon>Bacteria</taxon>
        <taxon>Bacillati</taxon>
        <taxon>Armatimonadota</taxon>
        <taxon>Armatimonadia</taxon>
        <taxon>Capsulimonadales</taxon>
        <taxon>Capsulimonadaceae</taxon>
        <taxon>Capsulimonas</taxon>
    </lineage>
</organism>
<dbReference type="GO" id="GO:0005524">
    <property type="term" value="F:ATP binding"/>
    <property type="evidence" value="ECO:0007669"/>
    <property type="project" value="InterPro"/>
</dbReference>
<dbReference type="InterPro" id="IPR017871">
    <property type="entry name" value="ABC_transporter-like_CS"/>
</dbReference>
<dbReference type="PROSITE" id="PS50893">
    <property type="entry name" value="ABC_TRANSPORTER_2"/>
    <property type="match status" value="1"/>
</dbReference>
<proteinExistence type="predicted"/>
<dbReference type="KEGG" id="ccot:CCAX7_43410"/>
<dbReference type="AlphaFoldDB" id="A0A402CXG8"/>